<evidence type="ECO:0000256" key="2">
    <source>
        <dbReference type="ARBA" id="ARBA00022490"/>
    </source>
</evidence>
<dbReference type="CDD" id="cd01992">
    <property type="entry name" value="TilS_N"/>
    <property type="match status" value="1"/>
</dbReference>
<dbReference type="Pfam" id="PF09179">
    <property type="entry name" value="TilS"/>
    <property type="match status" value="1"/>
</dbReference>
<dbReference type="Pfam" id="PF01171">
    <property type="entry name" value="ATP_bind_3"/>
    <property type="match status" value="1"/>
</dbReference>
<dbReference type="InterPro" id="IPR012796">
    <property type="entry name" value="Lysidine-tRNA-synth_C"/>
</dbReference>
<comment type="function">
    <text evidence="8">Ligates lysine onto the cytidine present at position 34 of the AUA codon-specific tRNA(Ile) that contains the anticodon CAU, in an ATP-dependent manner. Cytidine is converted to lysidine, thus changing the amino acid specificity of the tRNA from methionine to isoleucine.</text>
</comment>
<dbReference type="GO" id="GO:0006400">
    <property type="term" value="P:tRNA modification"/>
    <property type="evidence" value="ECO:0007669"/>
    <property type="project" value="UniProtKB-UniRule"/>
</dbReference>
<evidence type="ECO:0000256" key="7">
    <source>
        <dbReference type="ARBA" id="ARBA00048539"/>
    </source>
</evidence>
<evidence type="ECO:0000256" key="4">
    <source>
        <dbReference type="ARBA" id="ARBA00022694"/>
    </source>
</evidence>
<dbReference type="SUPFAM" id="SSF82829">
    <property type="entry name" value="MesJ substrate recognition domain-like"/>
    <property type="match status" value="1"/>
</dbReference>
<keyword evidence="5 8" id="KW-0547">Nucleotide-binding</keyword>
<keyword evidence="3 8" id="KW-0436">Ligase</keyword>
<evidence type="ECO:0000256" key="6">
    <source>
        <dbReference type="ARBA" id="ARBA00022840"/>
    </source>
</evidence>
<dbReference type="EC" id="6.3.4.19" evidence="8"/>
<dbReference type="Gene3D" id="3.40.50.620">
    <property type="entry name" value="HUPs"/>
    <property type="match status" value="1"/>
</dbReference>
<dbReference type="InterPro" id="IPR011063">
    <property type="entry name" value="TilS/TtcA_N"/>
</dbReference>
<gene>
    <name evidence="8 10" type="primary">tilS</name>
    <name evidence="10" type="ORF">CRENPOLYSF1_300024</name>
</gene>
<evidence type="ECO:0000256" key="5">
    <source>
        <dbReference type="ARBA" id="ARBA00022741"/>
    </source>
</evidence>
<dbReference type="NCBIfam" id="TIGR02432">
    <property type="entry name" value="lysidine_TilS_N"/>
    <property type="match status" value="1"/>
</dbReference>
<keyword evidence="6 8" id="KW-0067">ATP-binding</keyword>
<evidence type="ECO:0000256" key="8">
    <source>
        <dbReference type="HAMAP-Rule" id="MF_01161"/>
    </source>
</evidence>
<dbReference type="HAMAP" id="MF_01161">
    <property type="entry name" value="tRNA_Ile_lys_synt"/>
    <property type="match status" value="1"/>
</dbReference>
<dbReference type="PANTHER" id="PTHR43033">
    <property type="entry name" value="TRNA(ILE)-LYSIDINE SYNTHASE-RELATED"/>
    <property type="match status" value="1"/>
</dbReference>
<keyword evidence="11" id="KW-1185">Reference proteome</keyword>
<keyword evidence="4 8" id="KW-0819">tRNA processing</keyword>
<comment type="domain">
    <text evidence="8">The N-terminal region contains the highly conserved SGGXDS motif, predicted to be a P-loop motif involved in ATP binding.</text>
</comment>
<dbReference type="EMBL" id="FUKI01000105">
    <property type="protein sequence ID" value="SJM92558.1"/>
    <property type="molecule type" value="Genomic_DNA"/>
</dbReference>
<dbReference type="InterPro" id="IPR012795">
    <property type="entry name" value="tRNA_Ile_lys_synt_N"/>
</dbReference>
<protein>
    <recommendedName>
        <fullName evidence="8">tRNA(Ile)-lysidine synthase</fullName>
        <ecNumber evidence="8">6.3.4.19</ecNumber>
    </recommendedName>
    <alternativeName>
        <fullName evidence="8">tRNA(Ile)-2-lysyl-cytidine synthase</fullName>
    </alternativeName>
    <alternativeName>
        <fullName evidence="8">tRNA(Ile)-lysidine synthetase</fullName>
    </alternativeName>
</protein>
<feature type="binding site" evidence="8">
    <location>
        <begin position="27"/>
        <end position="32"/>
    </location>
    <ligand>
        <name>ATP</name>
        <dbReference type="ChEBI" id="CHEBI:30616"/>
    </ligand>
</feature>
<name>A0A1R4H8F6_9GAMM</name>
<evidence type="ECO:0000313" key="10">
    <source>
        <dbReference type="EMBL" id="SJM92558.1"/>
    </source>
</evidence>
<dbReference type="SUPFAM" id="SSF52402">
    <property type="entry name" value="Adenine nucleotide alpha hydrolases-like"/>
    <property type="match status" value="1"/>
</dbReference>
<dbReference type="SUPFAM" id="SSF56037">
    <property type="entry name" value="PheT/TilS domain"/>
    <property type="match status" value="1"/>
</dbReference>
<dbReference type="Gene3D" id="1.20.59.20">
    <property type="match status" value="1"/>
</dbReference>
<proteinExistence type="inferred from homology"/>
<feature type="domain" description="Lysidine-tRNA(Ile) synthetase C-terminal" evidence="9">
    <location>
        <begin position="364"/>
        <end position="436"/>
    </location>
</feature>
<comment type="similarity">
    <text evidence="8">Belongs to the tRNA(Ile)-lysidine synthase family.</text>
</comment>
<dbReference type="AlphaFoldDB" id="A0A1R4H8F6"/>
<dbReference type="GO" id="GO:0005737">
    <property type="term" value="C:cytoplasm"/>
    <property type="evidence" value="ECO:0007669"/>
    <property type="project" value="UniProtKB-SubCell"/>
</dbReference>
<organism evidence="10 11">
    <name type="scientific">Crenothrix polyspora</name>
    <dbReference type="NCBI Taxonomy" id="360316"/>
    <lineage>
        <taxon>Bacteria</taxon>
        <taxon>Pseudomonadati</taxon>
        <taxon>Pseudomonadota</taxon>
        <taxon>Gammaproteobacteria</taxon>
        <taxon>Methylococcales</taxon>
        <taxon>Crenotrichaceae</taxon>
        <taxon>Crenothrix</taxon>
    </lineage>
</organism>
<dbReference type="PANTHER" id="PTHR43033:SF1">
    <property type="entry name" value="TRNA(ILE)-LYSIDINE SYNTHASE-RELATED"/>
    <property type="match status" value="1"/>
</dbReference>
<dbReference type="InterPro" id="IPR014729">
    <property type="entry name" value="Rossmann-like_a/b/a_fold"/>
</dbReference>
<reference evidence="11" key="1">
    <citation type="submission" date="2017-02" db="EMBL/GenBank/DDBJ databases">
        <authorList>
            <person name="Daims H."/>
        </authorList>
    </citation>
    <scope>NUCLEOTIDE SEQUENCE [LARGE SCALE GENOMIC DNA]</scope>
</reference>
<evidence type="ECO:0000256" key="3">
    <source>
        <dbReference type="ARBA" id="ARBA00022598"/>
    </source>
</evidence>
<dbReference type="NCBIfam" id="TIGR02433">
    <property type="entry name" value="lysidine_TilS_C"/>
    <property type="match status" value="1"/>
</dbReference>
<sequence>MNAMSLLSSIARQISGHSVSRLIVAYSGGVDSHVLLHLCASDAQLKDKLTAVYVHHGLQPQAEAWAEHCQHSAQALSVNFKVLRVNAMPQPGESPEEAARNARYSALKDLIAPDCALLVAQHREDQLETVLLQLFRGGGLRGLSGMPESMVFGLGVMLRPLLNIAKQDIMDYARTHQLQWIEDPSNAHSDYDRNFLRNAIVPLLKQRWPALDKTVSRSAVHCASAETMLGHIAQTWFLTVFNVDDNTLSLQRLLAFETAQHAHIIRAWFQHLGLKMPAQGFVTRILVEVVGARQDSEPLLTGQGVSIRRYRDKLYCLKQMQPAVLVDMRWPKGAVSVLMANKQWLSCMPATQGIAEEKWLNATVVIKFRGGGEKIALPKREGRHALKNLFQEAGIPPWQRAAIPLVYLDDKLAAVGDKWINAEFYTENEAALRLVLQRQD</sequence>
<dbReference type="Pfam" id="PF11734">
    <property type="entry name" value="TilS_C"/>
    <property type="match status" value="1"/>
</dbReference>
<dbReference type="OrthoDB" id="9807403at2"/>
<comment type="catalytic activity">
    <reaction evidence="7 8">
        <text>cytidine(34) in tRNA(Ile2) + L-lysine + ATP = lysidine(34) in tRNA(Ile2) + AMP + diphosphate + H(+)</text>
        <dbReference type="Rhea" id="RHEA:43744"/>
        <dbReference type="Rhea" id="RHEA-COMP:10625"/>
        <dbReference type="Rhea" id="RHEA-COMP:10670"/>
        <dbReference type="ChEBI" id="CHEBI:15378"/>
        <dbReference type="ChEBI" id="CHEBI:30616"/>
        <dbReference type="ChEBI" id="CHEBI:32551"/>
        <dbReference type="ChEBI" id="CHEBI:33019"/>
        <dbReference type="ChEBI" id="CHEBI:82748"/>
        <dbReference type="ChEBI" id="CHEBI:83665"/>
        <dbReference type="ChEBI" id="CHEBI:456215"/>
        <dbReference type="EC" id="6.3.4.19"/>
    </reaction>
</comment>
<evidence type="ECO:0000313" key="11">
    <source>
        <dbReference type="Proteomes" id="UP000195667"/>
    </source>
</evidence>
<dbReference type="SMART" id="SM00977">
    <property type="entry name" value="TilS_C"/>
    <property type="match status" value="1"/>
</dbReference>
<dbReference type="GO" id="GO:0005524">
    <property type="term" value="F:ATP binding"/>
    <property type="evidence" value="ECO:0007669"/>
    <property type="project" value="UniProtKB-UniRule"/>
</dbReference>
<dbReference type="InterPro" id="IPR015262">
    <property type="entry name" value="tRNA_Ile_lys_synt_subst-bd"/>
</dbReference>
<evidence type="ECO:0000259" key="9">
    <source>
        <dbReference type="SMART" id="SM00977"/>
    </source>
</evidence>
<accession>A0A1R4H8F6</accession>
<dbReference type="InterPro" id="IPR012094">
    <property type="entry name" value="tRNA_Ile_lys_synt"/>
</dbReference>
<comment type="subcellular location">
    <subcellularLocation>
        <location evidence="1 8">Cytoplasm</location>
    </subcellularLocation>
</comment>
<evidence type="ECO:0000256" key="1">
    <source>
        <dbReference type="ARBA" id="ARBA00004496"/>
    </source>
</evidence>
<dbReference type="GO" id="GO:0032267">
    <property type="term" value="F:tRNA(Ile)-lysidine synthase activity"/>
    <property type="evidence" value="ECO:0007669"/>
    <property type="project" value="UniProtKB-EC"/>
</dbReference>
<keyword evidence="2 8" id="KW-0963">Cytoplasm</keyword>
<dbReference type="Proteomes" id="UP000195667">
    <property type="component" value="Unassembled WGS sequence"/>
</dbReference>